<accession>A0A1H9AIC2</accession>
<name>A0A1H9AIC2_9PSEU</name>
<feature type="transmembrane region" description="Helical" evidence="1">
    <location>
        <begin position="43"/>
        <end position="61"/>
    </location>
</feature>
<keyword evidence="1" id="KW-1133">Transmembrane helix</keyword>
<keyword evidence="1" id="KW-0812">Transmembrane</keyword>
<evidence type="ECO:0008006" key="4">
    <source>
        <dbReference type="Google" id="ProtNLM"/>
    </source>
</evidence>
<keyword evidence="3" id="KW-1185">Reference proteome</keyword>
<evidence type="ECO:0000313" key="2">
    <source>
        <dbReference type="EMBL" id="SEP76355.1"/>
    </source>
</evidence>
<keyword evidence="1" id="KW-0472">Membrane</keyword>
<organism evidence="2 3">
    <name type="scientific">Lentzea albida</name>
    <dbReference type="NCBI Taxonomy" id="65499"/>
    <lineage>
        <taxon>Bacteria</taxon>
        <taxon>Bacillati</taxon>
        <taxon>Actinomycetota</taxon>
        <taxon>Actinomycetes</taxon>
        <taxon>Pseudonocardiales</taxon>
        <taxon>Pseudonocardiaceae</taxon>
        <taxon>Lentzea</taxon>
    </lineage>
</organism>
<evidence type="ECO:0000256" key="1">
    <source>
        <dbReference type="SAM" id="Phobius"/>
    </source>
</evidence>
<reference evidence="3" key="1">
    <citation type="submission" date="2016-10" db="EMBL/GenBank/DDBJ databases">
        <authorList>
            <person name="Varghese N."/>
            <person name="Submissions S."/>
        </authorList>
    </citation>
    <scope>NUCLEOTIDE SEQUENCE [LARGE SCALE GENOMIC DNA]</scope>
    <source>
        <strain evidence="3">DSM 44437</strain>
    </source>
</reference>
<protein>
    <recommendedName>
        <fullName evidence="4">GAF domain-containing protein</fullName>
    </recommendedName>
</protein>
<sequence>MRQVTARLLDKSALLVVTLGLAAKAYNIPSKQFWDSLLQGRGYVSLVLLGLAGVFGALTPFESYHKRSMLDRTVTMRRRILAAFGRMLEISGKIQPPLDTGDLAMHFWRKKRTFRHPVSGVLTRVSTYRMSTHPLNRKFAPQRGVGVVGLCWQFNKEVHFDVGPLIATLATEQEFNDHVQQQGSESVMNLSWKSFNEFRHRTALLATPIRNGRNRFIGCVSVDASRGFDVLCCRALIEEMTELGLAIGQENFECT</sequence>
<gene>
    <name evidence="2" type="ORF">SAMN04488000_101171</name>
</gene>
<dbReference type="AlphaFoldDB" id="A0A1H9AIC2"/>
<evidence type="ECO:0000313" key="3">
    <source>
        <dbReference type="Proteomes" id="UP000199503"/>
    </source>
</evidence>
<dbReference type="Proteomes" id="UP000199503">
    <property type="component" value="Unassembled WGS sequence"/>
</dbReference>
<dbReference type="STRING" id="65499.SAMN04488000_101171"/>
<dbReference type="EMBL" id="FOFV01000001">
    <property type="protein sequence ID" value="SEP76355.1"/>
    <property type="molecule type" value="Genomic_DNA"/>
</dbReference>
<proteinExistence type="predicted"/>